<reference evidence="3" key="1">
    <citation type="submission" date="2017-04" db="EMBL/GenBank/DDBJ databases">
        <authorList>
            <person name="Varghese N."/>
            <person name="Submissions S."/>
        </authorList>
    </citation>
    <scope>NUCLEOTIDE SEQUENCE [LARGE SCALE GENOMIC DNA]</scope>
    <source>
        <strain evidence="3">K3S</strain>
    </source>
</reference>
<keyword evidence="1" id="KW-0732">Signal</keyword>
<proteinExistence type="predicted"/>
<sequence length="56" mass="6167">MKLMKKLIFVLCLVAFMSVAYGCEKEGSAEKAGKKMDQAIDKAGDTLKELGEKIKE</sequence>
<protein>
    <submittedName>
        <fullName evidence="2">Uncharacterized protein</fullName>
    </submittedName>
</protein>
<evidence type="ECO:0000313" key="3">
    <source>
        <dbReference type="Proteomes" id="UP000192906"/>
    </source>
</evidence>
<dbReference type="PROSITE" id="PS51257">
    <property type="entry name" value="PROKAR_LIPOPROTEIN"/>
    <property type="match status" value="1"/>
</dbReference>
<dbReference type="RefSeq" id="WP_170921438.1">
    <property type="nucleotide sequence ID" value="NZ_FWZU01000005.1"/>
</dbReference>
<dbReference type="Proteomes" id="UP000192906">
    <property type="component" value="Unassembled WGS sequence"/>
</dbReference>
<name>A0A1X7EH49_9BACT</name>
<evidence type="ECO:0000256" key="1">
    <source>
        <dbReference type="SAM" id="SignalP"/>
    </source>
</evidence>
<organism evidence="2 3">
    <name type="scientific">Desulfovibrio gilichinskyi</name>
    <dbReference type="NCBI Taxonomy" id="1519643"/>
    <lineage>
        <taxon>Bacteria</taxon>
        <taxon>Pseudomonadati</taxon>
        <taxon>Thermodesulfobacteriota</taxon>
        <taxon>Desulfovibrionia</taxon>
        <taxon>Desulfovibrionales</taxon>
        <taxon>Desulfovibrionaceae</taxon>
        <taxon>Desulfovibrio</taxon>
    </lineage>
</organism>
<dbReference type="AlphaFoldDB" id="A0A1X7EH49"/>
<dbReference type="STRING" id="1519643.SAMN06295933_2906"/>
<dbReference type="EMBL" id="FWZU01000005">
    <property type="protein sequence ID" value="SMF33468.1"/>
    <property type="molecule type" value="Genomic_DNA"/>
</dbReference>
<feature type="signal peptide" evidence="1">
    <location>
        <begin position="1"/>
        <end position="22"/>
    </location>
</feature>
<keyword evidence="3" id="KW-1185">Reference proteome</keyword>
<evidence type="ECO:0000313" key="2">
    <source>
        <dbReference type="EMBL" id="SMF33468.1"/>
    </source>
</evidence>
<gene>
    <name evidence="2" type="ORF">SAMN06295933_2906</name>
</gene>
<feature type="chain" id="PRO_5013185813" evidence="1">
    <location>
        <begin position="23"/>
        <end position="56"/>
    </location>
</feature>
<accession>A0A1X7EH49</accession>